<dbReference type="Pfam" id="PF04577">
    <property type="entry name" value="Glyco_transf_61"/>
    <property type="match status" value="1"/>
</dbReference>
<gene>
    <name evidence="8" type="ORF">Cni_G27262</name>
</gene>
<sequence length="481" mass="54654">MGYEPKLGKKFIQFDFRSFGLGLIVGCLLVSTTYISLFRTDMDLVALWKSSQRASPTATETLTGLSRLGKQHGNVTREGETATKNFLSTRNKSEGRRQPICDLSQYRTDICDIQGDIRIVWNGSSPVTLVNPPGTSRTSESWEIKLYARKADRRVIRRVPKVKVKSLHGDQVEESPHCSVTHAVPGVVFATTGYVGNIFHDFSDVLIPLFQTTRQFKGQVQFLIANNKPWWIRKYHHVLNELSAYNFINLENDDRVHCFEHAIVGLQADKDLMIDTAKSPEGLSMVDFVQLLRSAYSLKRARPWPAGKEPGRRPRLLFISRGRSRRFMNLDEIVPVAEEVGFEVVSAEPKFMDVAKFAETVNSVDVMVGVHGAGLTNMVFLPTDAILIQVVPLAKLDWIAEHYYAMPALGMKLRHLQYNITTEESTLIQQYPRDHAVFTDPDSIRKEGWQKMAKIYLVEQNVRLDKDRFRGVLKEAIELLN</sequence>
<reference evidence="8 9" key="1">
    <citation type="submission" date="2023-10" db="EMBL/GenBank/DDBJ databases">
        <title>Chromosome-scale genome assembly provides insights into flower coloration mechanisms of Canna indica.</title>
        <authorList>
            <person name="Li C."/>
        </authorList>
    </citation>
    <scope>NUCLEOTIDE SEQUENCE [LARGE SCALE GENOMIC DNA]</scope>
    <source>
        <tissue evidence="8">Flower</tissue>
    </source>
</reference>
<evidence type="ECO:0000256" key="3">
    <source>
        <dbReference type="ARBA" id="ARBA00022676"/>
    </source>
</evidence>
<keyword evidence="4" id="KW-0808">Transferase</keyword>
<dbReference type="Proteomes" id="UP001327560">
    <property type="component" value="Chromosome 9"/>
</dbReference>
<dbReference type="AlphaFoldDB" id="A0AAQ3QR81"/>
<keyword evidence="6" id="KW-0472">Membrane</keyword>
<comment type="pathway">
    <text evidence="2">Glycan metabolism.</text>
</comment>
<evidence type="ECO:0000313" key="9">
    <source>
        <dbReference type="Proteomes" id="UP001327560"/>
    </source>
</evidence>
<keyword evidence="9" id="KW-1185">Reference proteome</keyword>
<evidence type="ECO:0000256" key="6">
    <source>
        <dbReference type="SAM" id="Phobius"/>
    </source>
</evidence>
<keyword evidence="5" id="KW-0325">Glycoprotein</keyword>
<dbReference type="InterPro" id="IPR007657">
    <property type="entry name" value="Glycosyltransferase_61"/>
</dbReference>
<comment type="subcellular location">
    <subcellularLocation>
        <location evidence="1">Golgi apparatus membrane</location>
        <topology evidence="1">Single-pass type II membrane protein</topology>
    </subcellularLocation>
</comment>
<keyword evidence="6" id="KW-1133">Transmembrane helix</keyword>
<keyword evidence="3" id="KW-0328">Glycosyltransferase</keyword>
<feature type="domain" description="Glycosyltransferase 61 catalytic" evidence="7">
    <location>
        <begin position="287"/>
        <end position="387"/>
    </location>
</feature>
<feature type="transmembrane region" description="Helical" evidence="6">
    <location>
        <begin position="16"/>
        <end position="37"/>
    </location>
</feature>
<name>A0AAQ3QR81_9LILI</name>
<keyword evidence="6" id="KW-0812">Transmembrane</keyword>
<evidence type="ECO:0000256" key="5">
    <source>
        <dbReference type="ARBA" id="ARBA00023180"/>
    </source>
</evidence>
<evidence type="ECO:0000259" key="7">
    <source>
        <dbReference type="Pfam" id="PF04577"/>
    </source>
</evidence>
<evidence type="ECO:0000256" key="1">
    <source>
        <dbReference type="ARBA" id="ARBA00004323"/>
    </source>
</evidence>
<dbReference type="GO" id="GO:0000139">
    <property type="term" value="C:Golgi membrane"/>
    <property type="evidence" value="ECO:0007669"/>
    <property type="project" value="UniProtKB-SubCell"/>
</dbReference>
<evidence type="ECO:0000256" key="4">
    <source>
        <dbReference type="ARBA" id="ARBA00022679"/>
    </source>
</evidence>
<dbReference type="EMBL" id="CP136898">
    <property type="protein sequence ID" value="WOL18466.1"/>
    <property type="molecule type" value="Genomic_DNA"/>
</dbReference>
<proteinExistence type="predicted"/>
<accession>A0AAQ3QR81</accession>
<dbReference type="InterPro" id="IPR049625">
    <property type="entry name" value="Glyco_transf_61_cat"/>
</dbReference>
<organism evidence="8 9">
    <name type="scientific">Canna indica</name>
    <name type="common">Indian-shot</name>
    <dbReference type="NCBI Taxonomy" id="4628"/>
    <lineage>
        <taxon>Eukaryota</taxon>
        <taxon>Viridiplantae</taxon>
        <taxon>Streptophyta</taxon>
        <taxon>Embryophyta</taxon>
        <taxon>Tracheophyta</taxon>
        <taxon>Spermatophyta</taxon>
        <taxon>Magnoliopsida</taxon>
        <taxon>Liliopsida</taxon>
        <taxon>Zingiberales</taxon>
        <taxon>Cannaceae</taxon>
        <taxon>Canna</taxon>
    </lineage>
</organism>
<dbReference type="GO" id="GO:0016763">
    <property type="term" value="F:pentosyltransferase activity"/>
    <property type="evidence" value="ECO:0007669"/>
    <property type="project" value="UniProtKB-ARBA"/>
</dbReference>
<evidence type="ECO:0000313" key="8">
    <source>
        <dbReference type="EMBL" id="WOL18466.1"/>
    </source>
</evidence>
<dbReference type="PANTHER" id="PTHR20961">
    <property type="entry name" value="GLYCOSYLTRANSFERASE"/>
    <property type="match status" value="1"/>
</dbReference>
<evidence type="ECO:0000256" key="2">
    <source>
        <dbReference type="ARBA" id="ARBA00004881"/>
    </source>
</evidence>
<protein>
    <recommendedName>
        <fullName evidence="7">Glycosyltransferase 61 catalytic domain-containing protein</fullName>
    </recommendedName>
</protein>
<dbReference type="PANTHER" id="PTHR20961:SF144">
    <property type="entry name" value="OS01G0119100 PROTEIN"/>
    <property type="match status" value="1"/>
</dbReference>